<keyword evidence="2" id="KW-1185">Reference proteome</keyword>
<name>A0ACC2RM96_9FUNG</name>
<sequence>MLEKIHTKRRASAPPAVADFVKCRFPLFKRQSNNAKEMFKDIKVQTVTGETMLLSDLWKERPVVLKVLARLGCAMCKQEALTLREMKPLLDKHNVAIAAVAFEDLDLKNFLTGGYWGWDILLDPERKVYEAAGLWRMTPMQFMRDIFSGRLFKIMSVLLWRGIMNPVRGDPRQLGGTFVINTDGSIAYSFKASRLAMFPSAKEIYATIGGDPDEVEEDVPTSYIYSQLKASSAMAKI</sequence>
<evidence type="ECO:0000313" key="2">
    <source>
        <dbReference type="Proteomes" id="UP001165960"/>
    </source>
</evidence>
<reference evidence="1" key="1">
    <citation type="submission" date="2022-04" db="EMBL/GenBank/DDBJ databases">
        <title>Genome of the entomopathogenic fungus Entomophthora muscae.</title>
        <authorList>
            <person name="Elya C."/>
            <person name="Lovett B.R."/>
            <person name="Lee E."/>
            <person name="Macias A.M."/>
            <person name="Hajek A.E."/>
            <person name="De Bivort B.L."/>
            <person name="Kasson M.T."/>
            <person name="De Fine Licht H.H."/>
            <person name="Stajich J.E."/>
        </authorList>
    </citation>
    <scope>NUCLEOTIDE SEQUENCE</scope>
    <source>
        <strain evidence="1">Berkeley</strain>
    </source>
</reference>
<comment type="caution">
    <text evidence="1">The sequence shown here is derived from an EMBL/GenBank/DDBJ whole genome shotgun (WGS) entry which is preliminary data.</text>
</comment>
<protein>
    <submittedName>
        <fullName evidence="1">Uncharacterized protein</fullName>
    </submittedName>
</protein>
<gene>
    <name evidence="1" type="ORF">DSO57_1007018</name>
</gene>
<dbReference type="Proteomes" id="UP001165960">
    <property type="component" value="Unassembled WGS sequence"/>
</dbReference>
<evidence type="ECO:0000313" key="1">
    <source>
        <dbReference type="EMBL" id="KAJ9051177.1"/>
    </source>
</evidence>
<organism evidence="1 2">
    <name type="scientific">Entomophthora muscae</name>
    <dbReference type="NCBI Taxonomy" id="34485"/>
    <lineage>
        <taxon>Eukaryota</taxon>
        <taxon>Fungi</taxon>
        <taxon>Fungi incertae sedis</taxon>
        <taxon>Zoopagomycota</taxon>
        <taxon>Entomophthoromycotina</taxon>
        <taxon>Entomophthoromycetes</taxon>
        <taxon>Entomophthorales</taxon>
        <taxon>Entomophthoraceae</taxon>
        <taxon>Entomophthora</taxon>
    </lineage>
</organism>
<dbReference type="EMBL" id="QTSX02007120">
    <property type="protein sequence ID" value="KAJ9051177.1"/>
    <property type="molecule type" value="Genomic_DNA"/>
</dbReference>
<accession>A0ACC2RM96</accession>
<proteinExistence type="predicted"/>